<evidence type="ECO:0000256" key="10">
    <source>
        <dbReference type="RuleBase" id="RU364125"/>
    </source>
</evidence>
<evidence type="ECO:0000256" key="1">
    <source>
        <dbReference type="ARBA" id="ARBA00002254"/>
    </source>
</evidence>
<evidence type="ECO:0000256" key="9">
    <source>
        <dbReference type="ARBA" id="ARBA00023136"/>
    </source>
</evidence>
<evidence type="ECO:0000256" key="3">
    <source>
        <dbReference type="ARBA" id="ARBA00008281"/>
    </source>
</evidence>
<keyword evidence="12" id="KW-1185">Reference proteome</keyword>
<keyword evidence="5 10" id="KW-0145">Chemotaxis</keyword>
<dbReference type="PANTHER" id="PTHR35091">
    <property type="entry name" value="FLAGELLAR PROTEIN FLIL"/>
    <property type="match status" value="1"/>
</dbReference>
<gene>
    <name evidence="11" type="ORF">TVD_06280</name>
</gene>
<dbReference type="KEGG" id="tvr:TVD_06280"/>
<dbReference type="PANTHER" id="PTHR35091:SF2">
    <property type="entry name" value="FLAGELLAR PROTEIN FLIL"/>
    <property type="match status" value="1"/>
</dbReference>
<keyword evidence="11" id="KW-0966">Cell projection</keyword>
<sequence>MADKEVNLDDDEGGAPKKGGMGKLILLLLIVILLVGGGAAAAWFFLVAGDDDAEQVEEGPPERFYTSLEPMTVNIEAPGRIRYLRAEVSLVTHEAPVIEAFERHMPAIRNDILGILAEQRYEDLNTRDGKESLAEELKEAIREILRSRDAPDAVEAVLFNELVMQ</sequence>
<keyword evidence="11" id="KW-0282">Flagellum</keyword>
<protein>
    <recommendedName>
        <fullName evidence="10">Flagellar protein FliL</fullName>
    </recommendedName>
</protein>
<keyword evidence="4" id="KW-1003">Cell membrane</keyword>
<dbReference type="Proteomes" id="UP000064201">
    <property type="component" value="Chromosome"/>
</dbReference>
<dbReference type="STRING" id="106634.TVD_06280"/>
<reference evidence="11 12" key="1">
    <citation type="submission" date="2015-04" db="EMBL/GenBank/DDBJ databases">
        <title>Complete Sequence for the Genome of the Thioalkalivibrio versutus D301.</title>
        <authorList>
            <person name="Mu T."/>
            <person name="Zhou J."/>
            <person name="Xu X."/>
        </authorList>
    </citation>
    <scope>NUCLEOTIDE SEQUENCE [LARGE SCALE GENOMIC DNA]</scope>
    <source>
        <strain evidence="11 12">D301</strain>
    </source>
</reference>
<dbReference type="EMBL" id="CP011367">
    <property type="protein sequence ID" value="AKJ94988.1"/>
    <property type="molecule type" value="Genomic_DNA"/>
</dbReference>
<dbReference type="Pfam" id="PF03748">
    <property type="entry name" value="FliL"/>
    <property type="match status" value="1"/>
</dbReference>
<dbReference type="GO" id="GO:0071978">
    <property type="term" value="P:bacterial-type flagellum-dependent swarming motility"/>
    <property type="evidence" value="ECO:0007669"/>
    <property type="project" value="TreeGrafter"/>
</dbReference>
<evidence type="ECO:0000256" key="7">
    <source>
        <dbReference type="ARBA" id="ARBA00022779"/>
    </source>
</evidence>
<dbReference type="InterPro" id="IPR005503">
    <property type="entry name" value="FliL"/>
</dbReference>
<evidence type="ECO:0000256" key="8">
    <source>
        <dbReference type="ARBA" id="ARBA00022989"/>
    </source>
</evidence>
<dbReference type="GO" id="GO:0006935">
    <property type="term" value="P:chemotaxis"/>
    <property type="evidence" value="ECO:0007669"/>
    <property type="project" value="UniProtKB-KW"/>
</dbReference>
<keyword evidence="9 10" id="KW-0472">Membrane</keyword>
<comment type="subcellular location">
    <subcellularLocation>
        <location evidence="10">Cell inner membrane</location>
    </subcellularLocation>
    <subcellularLocation>
        <location evidence="2">Cell membrane</location>
        <topology evidence="2">Single-pass membrane protein</topology>
    </subcellularLocation>
</comment>
<keyword evidence="7 10" id="KW-0283">Flagellar rotation</keyword>
<evidence type="ECO:0000256" key="5">
    <source>
        <dbReference type="ARBA" id="ARBA00022500"/>
    </source>
</evidence>
<keyword evidence="11" id="KW-0969">Cilium</keyword>
<keyword evidence="6 10" id="KW-0812">Transmembrane</keyword>
<dbReference type="PATRIC" id="fig|106634.4.peg.1284"/>
<proteinExistence type="inferred from homology"/>
<comment type="similarity">
    <text evidence="3 10">Belongs to the FliL family.</text>
</comment>
<evidence type="ECO:0000256" key="6">
    <source>
        <dbReference type="ARBA" id="ARBA00022692"/>
    </source>
</evidence>
<feature type="transmembrane region" description="Helical" evidence="10">
    <location>
        <begin position="24"/>
        <end position="46"/>
    </location>
</feature>
<keyword evidence="10" id="KW-0997">Cell inner membrane</keyword>
<dbReference type="AlphaFoldDB" id="A0A0G3G175"/>
<comment type="function">
    <text evidence="1 10">Controls the rotational direction of flagella during chemotaxis.</text>
</comment>
<organism evidence="11 12">
    <name type="scientific">Thioalkalivibrio versutus</name>
    <dbReference type="NCBI Taxonomy" id="106634"/>
    <lineage>
        <taxon>Bacteria</taxon>
        <taxon>Pseudomonadati</taxon>
        <taxon>Pseudomonadota</taxon>
        <taxon>Gammaproteobacteria</taxon>
        <taxon>Chromatiales</taxon>
        <taxon>Ectothiorhodospiraceae</taxon>
        <taxon>Thioalkalivibrio</taxon>
    </lineage>
</organism>
<evidence type="ECO:0000256" key="2">
    <source>
        <dbReference type="ARBA" id="ARBA00004162"/>
    </source>
</evidence>
<keyword evidence="8 10" id="KW-1133">Transmembrane helix</keyword>
<dbReference type="RefSeq" id="WP_018937636.1">
    <property type="nucleotide sequence ID" value="NZ_CP011367.1"/>
</dbReference>
<evidence type="ECO:0000256" key="4">
    <source>
        <dbReference type="ARBA" id="ARBA00022475"/>
    </source>
</evidence>
<name>A0A0G3G175_9GAMM</name>
<dbReference type="OrthoDB" id="5616092at2"/>
<dbReference type="GO" id="GO:0009425">
    <property type="term" value="C:bacterial-type flagellum basal body"/>
    <property type="evidence" value="ECO:0007669"/>
    <property type="project" value="InterPro"/>
</dbReference>
<evidence type="ECO:0000313" key="11">
    <source>
        <dbReference type="EMBL" id="AKJ94988.1"/>
    </source>
</evidence>
<evidence type="ECO:0000313" key="12">
    <source>
        <dbReference type="Proteomes" id="UP000064201"/>
    </source>
</evidence>
<dbReference type="GO" id="GO:0005886">
    <property type="term" value="C:plasma membrane"/>
    <property type="evidence" value="ECO:0007669"/>
    <property type="project" value="UniProtKB-SubCell"/>
</dbReference>
<accession>A0A0G3G175</accession>